<comment type="caution">
    <text evidence="2">The sequence shown here is derived from an EMBL/GenBank/DDBJ whole genome shotgun (WGS) entry which is preliminary data.</text>
</comment>
<evidence type="ECO:0000313" key="3">
    <source>
        <dbReference type="Proteomes" id="UP000305546"/>
    </source>
</evidence>
<sequence length="196" mass="19861">MSDEAAEGRVRWGRFTAAFVPATVLTGALFVLTAQGVLATSFSVAGTPFRATASSVAGDGFVNYGKTLPTQDGQQHYVAVNALRTAKIKDFCMAIKVGPITTLMKAGGGGGAPVQGTDVAFIVKDFNGDGVMHNVVMGQDAGSLSAVPGYQGAPGEFGMQANAIELSGPAMHAREMAAGTISLPGFGMSVTHGGSC</sequence>
<name>A0A5C4LRZ5_9PSEU</name>
<organism evidence="2 3">
    <name type="scientific">Amycolatopsis alkalitolerans</name>
    <dbReference type="NCBI Taxonomy" id="2547244"/>
    <lineage>
        <taxon>Bacteria</taxon>
        <taxon>Bacillati</taxon>
        <taxon>Actinomycetota</taxon>
        <taxon>Actinomycetes</taxon>
        <taxon>Pseudonocardiales</taxon>
        <taxon>Pseudonocardiaceae</taxon>
        <taxon>Amycolatopsis</taxon>
    </lineage>
</organism>
<proteinExistence type="predicted"/>
<dbReference type="Pfam" id="PF19741">
    <property type="entry name" value="DUF6230"/>
    <property type="match status" value="1"/>
</dbReference>
<evidence type="ECO:0000313" key="2">
    <source>
        <dbReference type="EMBL" id="TNC18875.1"/>
    </source>
</evidence>
<dbReference type="AlphaFoldDB" id="A0A5C4LRZ5"/>
<reference evidence="2 3" key="1">
    <citation type="submission" date="2019-06" db="EMBL/GenBank/DDBJ databases">
        <title>Amycolatopsis alkalitolerans sp. nov., isolated from Gastrodia elata Blume.</title>
        <authorList>
            <person name="Narsing Rao M.P."/>
            <person name="Li W.J."/>
        </authorList>
    </citation>
    <scope>NUCLEOTIDE SEQUENCE [LARGE SCALE GENOMIC DNA]</scope>
    <source>
        <strain evidence="2 3">SYSUP0005</strain>
    </source>
</reference>
<keyword evidence="1" id="KW-0812">Transmembrane</keyword>
<keyword evidence="3" id="KW-1185">Reference proteome</keyword>
<feature type="transmembrane region" description="Helical" evidence="1">
    <location>
        <begin position="12"/>
        <end position="32"/>
    </location>
</feature>
<keyword evidence="1" id="KW-1133">Transmembrane helix</keyword>
<protein>
    <recommendedName>
        <fullName evidence="4">Cholesterol esterase</fullName>
    </recommendedName>
</protein>
<dbReference type="InterPro" id="IPR046198">
    <property type="entry name" value="DUF6230"/>
</dbReference>
<keyword evidence="1" id="KW-0472">Membrane</keyword>
<evidence type="ECO:0008006" key="4">
    <source>
        <dbReference type="Google" id="ProtNLM"/>
    </source>
</evidence>
<dbReference type="OrthoDB" id="4238587at2"/>
<accession>A0A5C4LRZ5</accession>
<evidence type="ECO:0000256" key="1">
    <source>
        <dbReference type="SAM" id="Phobius"/>
    </source>
</evidence>
<dbReference type="EMBL" id="VDFW01000058">
    <property type="protein sequence ID" value="TNC18875.1"/>
    <property type="molecule type" value="Genomic_DNA"/>
</dbReference>
<dbReference type="RefSeq" id="WP_139100779.1">
    <property type="nucleotide sequence ID" value="NZ_VDFW01000058.1"/>
</dbReference>
<dbReference type="Proteomes" id="UP000305546">
    <property type="component" value="Unassembled WGS sequence"/>
</dbReference>
<gene>
    <name evidence="2" type="ORF">FG385_33235</name>
</gene>